<keyword evidence="2" id="KW-0472">Membrane</keyword>
<keyword evidence="2" id="KW-1133">Transmembrane helix</keyword>
<dbReference type="AlphaFoldDB" id="A0A1I0VI69"/>
<accession>A0A1I0VI69</accession>
<dbReference type="STRING" id="490629.SAMN05216266_101260"/>
<gene>
    <name evidence="3" type="ORF">SAMN05216266_101260</name>
</gene>
<organism evidence="3 4">
    <name type="scientific">Amycolatopsis marina</name>
    <dbReference type="NCBI Taxonomy" id="490629"/>
    <lineage>
        <taxon>Bacteria</taxon>
        <taxon>Bacillati</taxon>
        <taxon>Actinomycetota</taxon>
        <taxon>Actinomycetes</taxon>
        <taxon>Pseudonocardiales</taxon>
        <taxon>Pseudonocardiaceae</taxon>
        <taxon>Amycolatopsis</taxon>
    </lineage>
</organism>
<keyword evidence="2" id="KW-0812">Transmembrane</keyword>
<evidence type="ECO:0000256" key="2">
    <source>
        <dbReference type="SAM" id="Phobius"/>
    </source>
</evidence>
<sequence>MDDRELETLFREAPGDTPAPTFDAGDIAARSKRATARKQNMIVLACSFGVLVLAGLGTLGVLLNGNLGEDTASVAGAPDANSATKFGAQEQPGDAQGRLPNAGPPEGFPDASPKQGGDASGESTPGCDQVDRELAIALAGELPVAVTSEAQPGRVCSPGWRSVAFQVNDGAASGTLSATVVPEGTAIELAEQPEGTVIVERTTPSNATLLVLSIPEQGPEAPFAGAVESIAAELAARY</sequence>
<keyword evidence="4" id="KW-1185">Reference proteome</keyword>
<evidence type="ECO:0000313" key="3">
    <source>
        <dbReference type="EMBL" id="SFA75898.1"/>
    </source>
</evidence>
<name>A0A1I0VI69_9PSEU</name>
<reference evidence="4" key="1">
    <citation type="submission" date="2016-10" db="EMBL/GenBank/DDBJ databases">
        <authorList>
            <person name="Varghese N."/>
            <person name="Submissions S."/>
        </authorList>
    </citation>
    <scope>NUCLEOTIDE SEQUENCE [LARGE SCALE GENOMIC DNA]</scope>
    <source>
        <strain evidence="4">CGMCC 4.3568</strain>
    </source>
</reference>
<protein>
    <submittedName>
        <fullName evidence="3">Uncharacterized protein</fullName>
    </submittedName>
</protein>
<dbReference type="EMBL" id="FOKG01000001">
    <property type="protein sequence ID" value="SFA75898.1"/>
    <property type="molecule type" value="Genomic_DNA"/>
</dbReference>
<evidence type="ECO:0000256" key="1">
    <source>
        <dbReference type="SAM" id="MobiDB-lite"/>
    </source>
</evidence>
<proteinExistence type="predicted"/>
<dbReference type="Proteomes" id="UP000243799">
    <property type="component" value="Unassembled WGS sequence"/>
</dbReference>
<dbReference type="OrthoDB" id="3698019at2"/>
<dbReference type="RefSeq" id="WP_091668180.1">
    <property type="nucleotide sequence ID" value="NZ_FOKG01000001.1"/>
</dbReference>
<evidence type="ECO:0000313" key="4">
    <source>
        <dbReference type="Proteomes" id="UP000243799"/>
    </source>
</evidence>
<feature type="region of interest" description="Disordered" evidence="1">
    <location>
        <begin position="78"/>
        <end position="127"/>
    </location>
</feature>
<feature type="transmembrane region" description="Helical" evidence="2">
    <location>
        <begin position="41"/>
        <end position="63"/>
    </location>
</feature>